<evidence type="ECO:0000313" key="4">
    <source>
        <dbReference type="Proteomes" id="UP000075737"/>
    </source>
</evidence>
<dbReference type="SUPFAM" id="SSF100950">
    <property type="entry name" value="NagB/RpiA/CoA transferase-like"/>
    <property type="match status" value="1"/>
</dbReference>
<organism evidence="3 4">
    <name type="scientific">Thermovenabulum gondwanense</name>
    <dbReference type="NCBI Taxonomy" id="520767"/>
    <lineage>
        <taxon>Bacteria</taxon>
        <taxon>Bacillati</taxon>
        <taxon>Bacillota</taxon>
        <taxon>Clostridia</taxon>
        <taxon>Thermosediminibacterales</taxon>
        <taxon>Thermosediminibacteraceae</taxon>
        <taxon>Thermovenabulum</taxon>
    </lineage>
</organism>
<dbReference type="PATRIC" id="fig|520767.4.peg.136"/>
<evidence type="ECO:0000256" key="1">
    <source>
        <dbReference type="ARBA" id="ARBA00007047"/>
    </source>
</evidence>
<dbReference type="STRING" id="520767.ATZ99_01290"/>
<dbReference type="PANTHER" id="PTHR13707:SF57">
    <property type="entry name" value="SUCCINYL-COA:3-KETOACID COENZYME A TRANSFERASE SUBUNIT B-RELATED"/>
    <property type="match status" value="1"/>
</dbReference>
<evidence type="ECO:0000256" key="2">
    <source>
        <dbReference type="ARBA" id="ARBA00022679"/>
    </source>
</evidence>
<gene>
    <name evidence="3" type="primary">ctfB_1</name>
    <name evidence="3" type="ORF">ATZ99_01290</name>
</gene>
<dbReference type="AlphaFoldDB" id="A0A162N076"/>
<evidence type="ECO:0000313" key="3">
    <source>
        <dbReference type="EMBL" id="KYO68620.1"/>
    </source>
</evidence>
<dbReference type="InterPro" id="IPR037171">
    <property type="entry name" value="NagB/RpiA_transferase-like"/>
</dbReference>
<keyword evidence="2 3" id="KW-0808">Transferase</keyword>
<dbReference type="EC" id="2.8.3.9" evidence="3"/>
<reference evidence="3 4" key="1">
    <citation type="submission" date="2015-12" db="EMBL/GenBank/DDBJ databases">
        <title>Draft genome of Thermovenabulum gondwanense isolated from a red thermophilic microbial mat colonisisng an outflow channel of a bore well.</title>
        <authorList>
            <person name="Patel B.K."/>
        </authorList>
    </citation>
    <scope>NUCLEOTIDE SEQUENCE [LARGE SCALE GENOMIC DNA]</scope>
    <source>
        <strain evidence="3 4">R270</strain>
    </source>
</reference>
<proteinExistence type="inferred from homology"/>
<dbReference type="Gene3D" id="3.40.1080.10">
    <property type="entry name" value="Glutaconate Coenzyme A-transferase"/>
    <property type="match status" value="1"/>
</dbReference>
<dbReference type="OrthoDB" id="9778604at2"/>
<name>A0A162N076_9FIRM</name>
<dbReference type="NCBIfam" id="TIGR02428">
    <property type="entry name" value="pcaJ_scoB_fam"/>
    <property type="match status" value="1"/>
</dbReference>
<dbReference type="SMART" id="SM00882">
    <property type="entry name" value="CoA_trans"/>
    <property type="match status" value="1"/>
</dbReference>
<comment type="caution">
    <text evidence="3">The sequence shown here is derived from an EMBL/GenBank/DDBJ whole genome shotgun (WGS) entry which is preliminary data.</text>
</comment>
<dbReference type="RefSeq" id="WP_068747325.1">
    <property type="nucleotide sequence ID" value="NZ_LOHZ01000015.1"/>
</dbReference>
<accession>A0A162N076</accession>
<dbReference type="Pfam" id="PF01144">
    <property type="entry name" value="CoA_trans"/>
    <property type="match status" value="1"/>
</dbReference>
<dbReference type="InterPro" id="IPR004165">
    <property type="entry name" value="CoA_trans_fam_I"/>
</dbReference>
<dbReference type="GO" id="GO:0047371">
    <property type="term" value="F:butyrate-acetoacetate CoA-transferase activity"/>
    <property type="evidence" value="ECO:0007669"/>
    <property type="project" value="UniProtKB-EC"/>
</dbReference>
<protein>
    <submittedName>
        <fullName evidence="3">Butyrate--acetoacetate CoA-transferase subunit B</fullName>
        <ecNumber evidence="3">2.8.3.9</ecNumber>
    </submittedName>
</protein>
<dbReference type="Proteomes" id="UP000075737">
    <property type="component" value="Unassembled WGS sequence"/>
</dbReference>
<dbReference type="EMBL" id="LOHZ01000015">
    <property type="protein sequence ID" value="KYO68620.1"/>
    <property type="molecule type" value="Genomic_DNA"/>
</dbReference>
<dbReference type="PANTHER" id="PTHR13707">
    <property type="entry name" value="KETOACID-COENZYME A TRANSFERASE"/>
    <property type="match status" value="1"/>
</dbReference>
<sequence>MNIIPEELAKNRIAKRIAKIFDEWSKERVLFINLGVGIPTMVADYINSQKIFIQSENGMLGVGPAALENKKDFNLINAGRVPVTETPGCCYIDSATSFGMIRGGHIDATVIGAFQVDEEGNIANWIIPNGKQLGVGGAMDLVCGAKKVLVAMQHTTKEGKPKLVKKCNLPITGLKEADIVVTEYGLFEFRDGRVFLKEVAPEINIDILSCITDLEFCLDKNLKIMEI</sequence>
<comment type="similarity">
    <text evidence="1">Belongs to the 3-oxoacid CoA-transferase subunit B family.</text>
</comment>
<dbReference type="InterPro" id="IPR012791">
    <property type="entry name" value="3-oxoacid_CoA-transf_B"/>
</dbReference>
<keyword evidence="4" id="KW-1185">Reference proteome</keyword>